<dbReference type="EMBL" id="PDNA01000004">
    <property type="protein sequence ID" value="PGH27728.1"/>
    <property type="molecule type" value="Genomic_DNA"/>
</dbReference>
<feature type="domain" description="Dienelactone hydrolase" evidence="1">
    <location>
        <begin position="35"/>
        <end position="241"/>
    </location>
</feature>
<dbReference type="Pfam" id="PF01738">
    <property type="entry name" value="DLH"/>
    <property type="match status" value="1"/>
</dbReference>
<sequence length="247" mass="27141">MASCCLEGFQWDGTPIGQETTFADHNVYVTGSNTDAAVLIVHDILGWKFPNTRLLADSYARDANVTVYIPDFFGGESIAPDIIYDLVKRAAYDIPGFISRNSKEIREPQITSVAKALKAQYKSVGAIGFCWGGWAVFRLGNKANDNLVDAIVAAHPTHLTEEEIQNVGVPTQILAPETDSQYPPELKAFTNKVLPELGIDYDYQHFAGLDHGFATKGDRSSPVAVKGLERAQTAAAHWFKLHLHHGR</sequence>
<dbReference type="OrthoDB" id="10019231at2759"/>
<evidence type="ECO:0000313" key="2">
    <source>
        <dbReference type="EMBL" id="PGH27728.1"/>
    </source>
</evidence>
<dbReference type="Gene3D" id="3.40.50.1820">
    <property type="entry name" value="alpha/beta hydrolase"/>
    <property type="match status" value="1"/>
</dbReference>
<dbReference type="PANTHER" id="PTHR17630:SF55">
    <property type="entry name" value="DIENELACTONE HYDROLASE FAMILY PROTEIN (AFU_ORTHOLOGUE AFUA_1G01900)"/>
    <property type="match status" value="1"/>
</dbReference>
<dbReference type="STRING" id="1447883.A0A2B7Z3M5"/>
<gene>
    <name evidence="2" type="ORF">AJ80_00515</name>
</gene>
<comment type="caution">
    <text evidence="2">The sequence shown here is derived from an EMBL/GenBank/DDBJ whole genome shotgun (WGS) entry which is preliminary data.</text>
</comment>
<protein>
    <recommendedName>
        <fullName evidence="1">Dienelactone hydrolase domain-containing protein</fullName>
    </recommendedName>
</protein>
<dbReference type="InterPro" id="IPR029058">
    <property type="entry name" value="AB_hydrolase_fold"/>
</dbReference>
<keyword evidence="3" id="KW-1185">Reference proteome</keyword>
<dbReference type="GO" id="GO:0016787">
    <property type="term" value="F:hydrolase activity"/>
    <property type="evidence" value="ECO:0007669"/>
    <property type="project" value="InterPro"/>
</dbReference>
<dbReference type="SUPFAM" id="SSF53474">
    <property type="entry name" value="alpha/beta-Hydrolases"/>
    <property type="match status" value="1"/>
</dbReference>
<evidence type="ECO:0000259" key="1">
    <source>
        <dbReference type="Pfam" id="PF01738"/>
    </source>
</evidence>
<organism evidence="2 3">
    <name type="scientific">Polytolypa hystricis (strain UAMH7299)</name>
    <dbReference type="NCBI Taxonomy" id="1447883"/>
    <lineage>
        <taxon>Eukaryota</taxon>
        <taxon>Fungi</taxon>
        <taxon>Dikarya</taxon>
        <taxon>Ascomycota</taxon>
        <taxon>Pezizomycotina</taxon>
        <taxon>Eurotiomycetes</taxon>
        <taxon>Eurotiomycetidae</taxon>
        <taxon>Onygenales</taxon>
        <taxon>Onygenales incertae sedis</taxon>
        <taxon>Polytolypa</taxon>
    </lineage>
</organism>
<dbReference type="InterPro" id="IPR002925">
    <property type="entry name" value="Dienelactn_hydro"/>
</dbReference>
<accession>A0A2B7Z3M5</accession>
<name>A0A2B7Z3M5_POLH7</name>
<reference evidence="2 3" key="1">
    <citation type="submission" date="2017-10" db="EMBL/GenBank/DDBJ databases">
        <title>Comparative genomics in systemic dimorphic fungi from Ajellomycetaceae.</title>
        <authorList>
            <person name="Munoz J.F."/>
            <person name="Mcewen J.G."/>
            <person name="Clay O.K."/>
            <person name="Cuomo C.A."/>
        </authorList>
    </citation>
    <scope>NUCLEOTIDE SEQUENCE [LARGE SCALE GENOMIC DNA]</scope>
    <source>
        <strain evidence="2 3">UAMH7299</strain>
    </source>
</reference>
<dbReference type="PANTHER" id="PTHR17630">
    <property type="entry name" value="DIENELACTONE HYDROLASE"/>
    <property type="match status" value="1"/>
</dbReference>
<dbReference type="AlphaFoldDB" id="A0A2B7Z3M5"/>
<evidence type="ECO:0000313" key="3">
    <source>
        <dbReference type="Proteomes" id="UP000224634"/>
    </source>
</evidence>
<dbReference type="Proteomes" id="UP000224634">
    <property type="component" value="Unassembled WGS sequence"/>
</dbReference>
<proteinExistence type="predicted"/>